<evidence type="ECO:0000313" key="2">
    <source>
        <dbReference type="Proteomes" id="UP000595691"/>
    </source>
</evidence>
<keyword evidence="2" id="KW-1185">Reference proteome</keyword>
<organism evidence="1 2">
    <name type="scientific">Heyndrickxia vini</name>
    <dbReference type="NCBI Taxonomy" id="1476025"/>
    <lineage>
        <taxon>Bacteria</taxon>
        <taxon>Bacillati</taxon>
        <taxon>Bacillota</taxon>
        <taxon>Bacilli</taxon>
        <taxon>Bacillales</taxon>
        <taxon>Bacillaceae</taxon>
        <taxon>Heyndrickxia</taxon>
    </lineage>
</organism>
<dbReference type="EMBL" id="CP065425">
    <property type="protein sequence ID" value="QQZ07690.1"/>
    <property type="molecule type" value="Genomic_DNA"/>
</dbReference>
<name>A0ABX7DX98_9BACI</name>
<protein>
    <submittedName>
        <fullName evidence="1">Uncharacterized protein</fullName>
    </submittedName>
</protein>
<dbReference type="Proteomes" id="UP000595691">
    <property type="component" value="Chromosome"/>
</dbReference>
<evidence type="ECO:0000313" key="1">
    <source>
        <dbReference type="EMBL" id="QQZ07690.1"/>
    </source>
</evidence>
<reference evidence="1 2" key="1">
    <citation type="submission" date="2020-11" db="EMBL/GenBank/DDBJ databases">
        <title>Taxonomic evaluation of the Bacillus sporothermodurans group of bacteria based on whole genome sequences.</title>
        <authorList>
            <person name="Fiedler G."/>
            <person name="Herbstmann A.-D."/>
            <person name="Doll E."/>
            <person name="Wenning M."/>
            <person name="Brinks E."/>
            <person name="Kabisch J."/>
            <person name="Breitenwieser F."/>
            <person name="Lappann M."/>
            <person name="Boehnlein C."/>
            <person name="Franz C."/>
        </authorList>
    </citation>
    <scope>NUCLEOTIDE SEQUENCE [LARGE SCALE GENOMIC DNA]</scope>
    <source>
        <strain evidence="1 2">JCM 19841</strain>
    </source>
</reference>
<accession>A0ABX7DX98</accession>
<gene>
    <name evidence="1" type="ORF">I5776_11335</name>
</gene>
<dbReference type="RefSeq" id="WP_202776525.1">
    <property type="nucleotide sequence ID" value="NZ_CP065425.1"/>
</dbReference>
<proteinExistence type="predicted"/>
<sequence>MELNSARAHLIASFFDQYLILNEEEEEQLEKDIKSLDGKEAMKVMELKTAWEVKAEERGIEKGIEKGKRDATRQH</sequence>